<keyword evidence="10 14" id="KW-0472">Membrane</keyword>
<dbReference type="InterPro" id="IPR000719">
    <property type="entry name" value="Prot_kinase_dom"/>
</dbReference>
<keyword evidence="17" id="KW-1185">Reference proteome</keyword>
<keyword evidence="8 12" id="KW-0067">ATP-binding</keyword>
<evidence type="ECO:0000256" key="8">
    <source>
        <dbReference type="ARBA" id="ARBA00022840"/>
    </source>
</evidence>
<evidence type="ECO:0000256" key="2">
    <source>
        <dbReference type="ARBA" id="ARBA00022527"/>
    </source>
</evidence>
<keyword evidence="2" id="KW-0723">Serine/threonine-protein kinase</keyword>
<evidence type="ECO:0000256" key="5">
    <source>
        <dbReference type="ARBA" id="ARBA00022729"/>
    </source>
</evidence>
<evidence type="ECO:0000256" key="13">
    <source>
        <dbReference type="SAM" id="MobiDB-lite"/>
    </source>
</evidence>
<dbReference type="InterPro" id="IPR017441">
    <property type="entry name" value="Protein_kinase_ATP_BS"/>
</dbReference>
<dbReference type="PANTHER" id="PTHR27009">
    <property type="entry name" value="RUST RESISTANCE KINASE LR10-RELATED"/>
    <property type="match status" value="1"/>
</dbReference>
<feature type="transmembrane region" description="Helical" evidence="14">
    <location>
        <begin position="292"/>
        <end position="309"/>
    </location>
</feature>
<dbReference type="GO" id="GO:0030247">
    <property type="term" value="F:polysaccharide binding"/>
    <property type="evidence" value="ECO:0007669"/>
    <property type="project" value="InterPro"/>
</dbReference>
<gene>
    <name evidence="18" type="primary">LOC109710758</name>
</gene>
<dbReference type="Proteomes" id="UP000515123">
    <property type="component" value="Linkage group 5"/>
</dbReference>
<dbReference type="PROSITE" id="PS00107">
    <property type="entry name" value="PROTEIN_KINASE_ATP"/>
    <property type="match status" value="1"/>
</dbReference>
<feature type="signal peptide" evidence="15">
    <location>
        <begin position="1"/>
        <end position="25"/>
    </location>
</feature>
<evidence type="ECO:0000259" key="16">
    <source>
        <dbReference type="PROSITE" id="PS50011"/>
    </source>
</evidence>
<keyword evidence="4 14" id="KW-0812">Transmembrane</keyword>
<feature type="chain" id="PRO_5027640620" evidence="15">
    <location>
        <begin position="26"/>
        <end position="657"/>
    </location>
</feature>
<evidence type="ECO:0000256" key="3">
    <source>
        <dbReference type="ARBA" id="ARBA00022679"/>
    </source>
</evidence>
<dbReference type="InterPro" id="IPR011009">
    <property type="entry name" value="Kinase-like_dom_sf"/>
</dbReference>
<reference evidence="18" key="2">
    <citation type="submission" date="2025-08" db="UniProtKB">
        <authorList>
            <consortium name="RefSeq"/>
        </authorList>
    </citation>
    <scope>IDENTIFICATION</scope>
    <source>
        <tissue evidence="18">Leaf</tissue>
    </source>
</reference>
<organism evidence="17 18">
    <name type="scientific">Ananas comosus</name>
    <name type="common">Pineapple</name>
    <name type="synonym">Ananas ananas</name>
    <dbReference type="NCBI Taxonomy" id="4615"/>
    <lineage>
        <taxon>Eukaryota</taxon>
        <taxon>Viridiplantae</taxon>
        <taxon>Streptophyta</taxon>
        <taxon>Embryophyta</taxon>
        <taxon>Tracheophyta</taxon>
        <taxon>Spermatophyta</taxon>
        <taxon>Magnoliopsida</taxon>
        <taxon>Liliopsida</taxon>
        <taxon>Poales</taxon>
        <taxon>Bromeliaceae</taxon>
        <taxon>Bromelioideae</taxon>
        <taxon>Ananas</taxon>
    </lineage>
</organism>
<dbReference type="Pfam" id="PF00069">
    <property type="entry name" value="Pkinase"/>
    <property type="match status" value="1"/>
</dbReference>
<dbReference type="GeneID" id="109710758"/>
<feature type="binding site" evidence="12">
    <location>
        <position position="370"/>
    </location>
    <ligand>
        <name>ATP</name>
        <dbReference type="ChEBI" id="CHEBI:30616"/>
    </ligand>
</feature>
<evidence type="ECO:0000256" key="1">
    <source>
        <dbReference type="ARBA" id="ARBA00004479"/>
    </source>
</evidence>
<evidence type="ECO:0000256" key="12">
    <source>
        <dbReference type="PROSITE-ProRule" id="PRU10141"/>
    </source>
</evidence>
<evidence type="ECO:0000313" key="17">
    <source>
        <dbReference type="Proteomes" id="UP000515123"/>
    </source>
</evidence>
<dbReference type="Gene3D" id="3.30.200.20">
    <property type="entry name" value="Phosphorylase Kinase, domain 1"/>
    <property type="match status" value="1"/>
</dbReference>
<dbReference type="InterPro" id="IPR025287">
    <property type="entry name" value="WAK_GUB"/>
</dbReference>
<keyword evidence="7" id="KW-0418">Kinase</keyword>
<dbReference type="SUPFAM" id="SSF56112">
    <property type="entry name" value="Protein kinase-like (PK-like)"/>
    <property type="match status" value="1"/>
</dbReference>
<dbReference type="Pfam" id="PF13947">
    <property type="entry name" value="GUB_WAK_bind"/>
    <property type="match status" value="1"/>
</dbReference>
<feature type="transmembrane region" description="Helical" evidence="14">
    <location>
        <begin position="266"/>
        <end position="285"/>
    </location>
</feature>
<dbReference type="FunFam" id="3.30.200.20:FF:000178">
    <property type="entry name" value="serine/threonine-protein kinase PBS1-like"/>
    <property type="match status" value="1"/>
</dbReference>
<dbReference type="GO" id="GO:0004674">
    <property type="term" value="F:protein serine/threonine kinase activity"/>
    <property type="evidence" value="ECO:0007669"/>
    <property type="project" value="UniProtKB-KW"/>
</dbReference>
<feature type="region of interest" description="Disordered" evidence="13">
    <location>
        <begin position="634"/>
        <end position="657"/>
    </location>
</feature>
<comment type="subcellular location">
    <subcellularLocation>
        <location evidence="1">Membrane</location>
        <topology evidence="1">Single-pass type I membrane protein</topology>
    </subcellularLocation>
</comment>
<dbReference type="InterPro" id="IPR045874">
    <property type="entry name" value="LRK10/LRL21-25-like"/>
</dbReference>
<dbReference type="OrthoDB" id="784097at2759"/>
<evidence type="ECO:0000313" key="18">
    <source>
        <dbReference type="RefSeq" id="XP_020089092.1"/>
    </source>
</evidence>
<keyword evidence="6 12" id="KW-0547">Nucleotide-binding</keyword>
<evidence type="ECO:0000256" key="6">
    <source>
        <dbReference type="ARBA" id="ARBA00022741"/>
    </source>
</evidence>
<evidence type="ECO:0000256" key="14">
    <source>
        <dbReference type="SAM" id="Phobius"/>
    </source>
</evidence>
<dbReference type="GO" id="GO:0016020">
    <property type="term" value="C:membrane"/>
    <property type="evidence" value="ECO:0007669"/>
    <property type="project" value="UniProtKB-SubCell"/>
</dbReference>
<dbReference type="PROSITE" id="PS50011">
    <property type="entry name" value="PROTEIN_KINASE_DOM"/>
    <property type="match status" value="1"/>
</dbReference>
<dbReference type="InterPro" id="IPR008271">
    <property type="entry name" value="Ser/Thr_kinase_AS"/>
</dbReference>
<keyword evidence="5 15" id="KW-0732">Signal</keyword>
<evidence type="ECO:0000256" key="4">
    <source>
        <dbReference type="ARBA" id="ARBA00022692"/>
    </source>
</evidence>
<dbReference type="Gene3D" id="1.10.510.10">
    <property type="entry name" value="Transferase(Phosphotransferase) domain 1"/>
    <property type="match status" value="1"/>
</dbReference>
<reference evidence="17" key="1">
    <citation type="journal article" date="2015" name="Nat. Genet.">
        <title>The pineapple genome and the evolution of CAM photosynthesis.</title>
        <authorList>
            <person name="Ming R."/>
            <person name="VanBuren R."/>
            <person name="Wai C.M."/>
            <person name="Tang H."/>
            <person name="Schatz M.C."/>
            <person name="Bowers J.E."/>
            <person name="Lyons E."/>
            <person name="Wang M.L."/>
            <person name="Chen J."/>
            <person name="Biggers E."/>
            <person name="Zhang J."/>
            <person name="Huang L."/>
            <person name="Zhang L."/>
            <person name="Miao W."/>
            <person name="Zhang J."/>
            <person name="Ye Z."/>
            <person name="Miao C."/>
            <person name="Lin Z."/>
            <person name="Wang H."/>
            <person name="Zhou H."/>
            <person name="Yim W.C."/>
            <person name="Priest H.D."/>
            <person name="Zheng C."/>
            <person name="Woodhouse M."/>
            <person name="Edger P.P."/>
            <person name="Guyot R."/>
            <person name="Guo H.B."/>
            <person name="Guo H."/>
            <person name="Zheng G."/>
            <person name="Singh R."/>
            <person name="Sharma A."/>
            <person name="Min X."/>
            <person name="Zheng Y."/>
            <person name="Lee H."/>
            <person name="Gurtowski J."/>
            <person name="Sedlazeck F.J."/>
            <person name="Harkess A."/>
            <person name="McKain M.R."/>
            <person name="Liao Z."/>
            <person name="Fang J."/>
            <person name="Liu J."/>
            <person name="Zhang X."/>
            <person name="Zhang Q."/>
            <person name="Hu W."/>
            <person name="Qin Y."/>
            <person name="Wang K."/>
            <person name="Chen L.Y."/>
            <person name="Shirley N."/>
            <person name="Lin Y.R."/>
            <person name="Liu L.Y."/>
            <person name="Hernandez A.G."/>
            <person name="Wright C.L."/>
            <person name="Bulone V."/>
            <person name="Tuskan G.A."/>
            <person name="Heath K."/>
            <person name="Zee F."/>
            <person name="Moore P.H."/>
            <person name="Sunkar R."/>
            <person name="Leebens-Mack J.H."/>
            <person name="Mockler T."/>
            <person name="Bennetzen J.L."/>
            <person name="Freeling M."/>
            <person name="Sankoff D."/>
            <person name="Paterson A.H."/>
            <person name="Zhu X."/>
            <person name="Yang X."/>
            <person name="Smith J.A."/>
            <person name="Cushman J.C."/>
            <person name="Paull R.E."/>
            <person name="Yu Q."/>
        </authorList>
    </citation>
    <scope>NUCLEOTIDE SEQUENCE [LARGE SCALE GENOMIC DNA]</scope>
    <source>
        <strain evidence="17">cv. F153</strain>
    </source>
</reference>
<proteinExistence type="predicted"/>
<name>A0A6P5F024_ANACO</name>
<evidence type="ECO:0000256" key="7">
    <source>
        <dbReference type="ARBA" id="ARBA00022777"/>
    </source>
</evidence>
<sequence length="657" mass="73833">MVERLFFLQLFCLLFLLTCVGVAEGRKNHVSCPSSCGHLHDIGYPFRLKSDPPGCGSPSYELLCDGGKPMLELGSAKYYVTNISYANQTISVVDPVFVDDKYCLLPIQSPPANLSHLYFNVGEHGALFANCTGPIDDDMYRSVPCLSSNNTFVYVVVDTWEFFVKSFEPSCGFLAWIPMPADHVTNPTATDVFELLKEGFTLSWDVGPGSKYAIILADVPECLERAKSKFANLTHSEGLLILPYSLVKSEVNFLNCMNDRLSSNHYFRYAVAVVVVIEIAQLLLALWMLGRFVFAPISLLILLAYKLWISHVSIDIVEKFLRDQQMLSPTRYSYTDIIAITGHFREKLGQGGFGSVFRGTLLSGQHVAIKMLGNSQFNGEDFINEVSTIGRIHHVNIVRLAGFCSEGSKRALVYEYMPNGSLDKYIFSAKGTSNRPFSWDKLNEIALGVARGIDYLHRGCDMQILHFDIKPHNILLDRHFNPKVSDFGLAKLYPKDYSLVSISAARGTIGYIAPELVSRNFGIVSDKSDVYSFGMLLLEMAGGRRNVDQMMENTSQFYYPSWIYDRLTQNNEIIEINNNIEIHEVESKLCKVGLWCIQMKSSNRPSMNKIVEMLEGDMDNLQMPPRPFFSSSQQISARQSCMQSTSTELSTISEQED</sequence>
<dbReference type="GO" id="GO:0005524">
    <property type="term" value="F:ATP binding"/>
    <property type="evidence" value="ECO:0007669"/>
    <property type="project" value="UniProtKB-UniRule"/>
</dbReference>
<keyword evidence="3" id="KW-0808">Transferase</keyword>
<evidence type="ECO:0000256" key="15">
    <source>
        <dbReference type="SAM" id="SignalP"/>
    </source>
</evidence>
<keyword evidence="9 14" id="KW-1133">Transmembrane helix</keyword>
<protein>
    <submittedName>
        <fullName evidence="18">Rust resistance kinase Lr10-like</fullName>
    </submittedName>
</protein>
<dbReference type="FunFam" id="1.10.510.10:FF:000590">
    <property type="entry name" value="PR5-like receptor kinase"/>
    <property type="match status" value="1"/>
</dbReference>
<evidence type="ECO:0000256" key="11">
    <source>
        <dbReference type="ARBA" id="ARBA00023180"/>
    </source>
</evidence>
<evidence type="ECO:0000256" key="10">
    <source>
        <dbReference type="ARBA" id="ARBA00023136"/>
    </source>
</evidence>
<keyword evidence="11" id="KW-0325">Glycoprotein</keyword>
<dbReference type="AlphaFoldDB" id="A0A6P5F024"/>
<dbReference type="RefSeq" id="XP_020089092.1">
    <property type="nucleotide sequence ID" value="XM_020233503.1"/>
</dbReference>
<dbReference type="SMART" id="SM00220">
    <property type="entry name" value="S_TKc"/>
    <property type="match status" value="1"/>
</dbReference>
<evidence type="ECO:0000256" key="9">
    <source>
        <dbReference type="ARBA" id="ARBA00022989"/>
    </source>
</evidence>
<dbReference type="PROSITE" id="PS00108">
    <property type="entry name" value="PROTEIN_KINASE_ST"/>
    <property type="match status" value="1"/>
</dbReference>
<feature type="domain" description="Protein kinase" evidence="16">
    <location>
        <begin position="342"/>
        <end position="629"/>
    </location>
</feature>
<accession>A0A6P5F024</accession>